<feature type="region of interest" description="Disordered" evidence="1">
    <location>
        <begin position="106"/>
        <end position="138"/>
    </location>
</feature>
<reference evidence="2" key="1">
    <citation type="submission" date="2020-11" db="EMBL/GenBank/DDBJ databases">
        <title>Nocardioides sp. CBS4Y-1, whole genome shotgun sequence.</title>
        <authorList>
            <person name="Tuo L."/>
        </authorList>
    </citation>
    <scope>NUCLEOTIDE SEQUENCE</scope>
    <source>
        <strain evidence="2">CBS4Y-1</strain>
    </source>
</reference>
<gene>
    <name evidence="2" type="ORF">ISG29_09855</name>
</gene>
<dbReference type="EMBL" id="JADIVZ010000004">
    <property type="protein sequence ID" value="MBF4161995.1"/>
    <property type="molecule type" value="Genomic_DNA"/>
</dbReference>
<evidence type="ECO:0000313" key="2">
    <source>
        <dbReference type="EMBL" id="MBF4161995.1"/>
    </source>
</evidence>
<dbReference type="Proteomes" id="UP000656804">
    <property type="component" value="Unassembled WGS sequence"/>
</dbReference>
<evidence type="ECO:0000313" key="3">
    <source>
        <dbReference type="Proteomes" id="UP000656804"/>
    </source>
</evidence>
<accession>A0A930UZN8</accession>
<proteinExistence type="predicted"/>
<protein>
    <submittedName>
        <fullName evidence="2">Uncharacterized protein</fullName>
    </submittedName>
</protein>
<sequence>MAVLTLAGCDEHRIDPDSFTLTYSTSNGAVAPTYQRSTSLEIDGREAHLVVTEKGEQTTDQTVELSSDALQQVITSVDALDHRDSASDCAGGTTYTLTWGDDSGTLGKQDVRSCNEEDRNAADQARTAIEPALSAFDS</sequence>
<dbReference type="AlphaFoldDB" id="A0A930UZN8"/>
<evidence type="ECO:0000256" key="1">
    <source>
        <dbReference type="SAM" id="MobiDB-lite"/>
    </source>
</evidence>
<name>A0A930UZN8_9ACTN</name>
<comment type="caution">
    <text evidence="2">The sequence shown here is derived from an EMBL/GenBank/DDBJ whole genome shotgun (WGS) entry which is preliminary data.</text>
</comment>
<dbReference type="RefSeq" id="WP_194503270.1">
    <property type="nucleotide sequence ID" value="NZ_JADIVZ010000004.1"/>
</dbReference>
<organism evidence="2 3">
    <name type="scientific">Nocardioides acrostichi</name>
    <dbReference type="NCBI Taxonomy" id="2784339"/>
    <lineage>
        <taxon>Bacteria</taxon>
        <taxon>Bacillati</taxon>
        <taxon>Actinomycetota</taxon>
        <taxon>Actinomycetes</taxon>
        <taxon>Propionibacteriales</taxon>
        <taxon>Nocardioidaceae</taxon>
        <taxon>Nocardioides</taxon>
    </lineage>
</organism>
<keyword evidence="3" id="KW-1185">Reference proteome</keyword>
<feature type="compositionally biased region" description="Basic and acidic residues" evidence="1">
    <location>
        <begin position="109"/>
        <end position="121"/>
    </location>
</feature>